<dbReference type="AlphaFoldDB" id="A0A9B0GW92"/>
<protein>
    <submittedName>
        <fullName evidence="3">Uncharacterized protein LOC101380803</fullName>
    </submittedName>
</protein>
<dbReference type="Proteomes" id="UP000245340">
    <property type="component" value="Unplaced"/>
</dbReference>
<organism evidence="2 3">
    <name type="scientific">Odobenus rosmarus divergens</name>
    <name type="common">Pacific walrus</name>
    <dbReference type="NCBI Taxonomy" id="9708"/>
    <lineage>
        <taxon>Eukaryota</taxon>
        <taxon>Metazoa</taxon>
        <taxon>Chordata</taxon>
        <taxon>Craniata</taxon>
        <taxon>Vertebrata</taxon>
        <taxon>Euteleostomi</taxon>
        <taxon>Mammalia</taxon>
        <taxon>Eutheria</taxon>
        <taxon>Laurasiatheria</taxon>
        <taxon>Carnivora</taxon>
        <taxon>Caniformia</taxon>
        <taxon>Pinnipedia</taxon>
        <taxon>Odobenidae</taxon>
        <taxon>Odobenus</taxon>
    </lineage>
</organism>
<gene>
    <name evidence="3" type="primary">LOC101380803</name>
</gene>
<feature type="region of interest" description="Disordered" evidence="1">
    <location>
        <begin position="47"/>
        <end position="70"/>
    </location>
</feature>
<evidence type="ECO:0000313" key="2">
    <source>
        <dbReference type="Proteomes" id="UP000245340"/>
    </source>
</evidence>
<evidence type="ECO:0000256" key="1">
    <source>
        <dbReference type="SAM" id="MobiDB-lite"/>
    </source>
</evidence>
<evidence type="ECO:0000313" key="3">
    <source>
        <dbReference type="RefSeq" id="XP_004406322.1"/>
    </source>
</evidence>
<accession>A0A9B0GW92</accession>
<proteinExistence type="predicted"/>
<name>A0A9B0GW92_ODORO</name>
<dbReference type="RefSeq" id="XP_004406322.1">
    <property type="nucleotide sequence ID" value="XM_004406265.1"/>
</dbReference>
<sequence>MRGGAKKQSGQKKKENIFRVPACRVSVRFGRKCVGYFGAVTWAGGLREAPGQSQPRARAPPRTPHCREPLTLRRRIPATARRRDLGAPRPPFPLPPLQQLQPSPLNLTQYVGGNLCRWPEGLLETQWAGQEGRARSLPGWGSGHGRGLWLKTSPAHCRPQGIQPPSPQLPWPPIRNDSLQLVPWGLDLATQGLASPLPSQGLSGGLHLSRC</sequence>
<reference evidence="3" key="1">
    <citation type="submission" date="2025-08" db="UniProtKB">
        <authorList>
            <consortium name="RefSeq"/>
        </authorList>
    </citation>
    <scope>IDENTIFICATION</scope>
</reference>
<keyword evidence="2" id="KW-1185">Reference proteome</keyword>